<keyword evidence="3" id="KW-1185">Reference proteome</keyword>
<dbReference type="OrthoDB" id="1874403at2759"/>
<dbReference type="PROSITE" id="PS50965">
    <property type="entry name" value="NERD"/>
    <property type="match status" value="1"/>
</dbReference>
<comment type="caution">
    <text evidence="2">The sequence shown here is derived from an EMBL/GenBank/DDBJ whole genome shotgun (WGS) entry which is preliminary data.</text>
</comment>
<dbReference type="PANTHER" id="PTHR35287">
    <property type="entry name" value="SI:ZFOS-911D5.4"/>
    <property type="match status" value="1"/>
</dbReference>
<evidence type="ECO:0000259" key="1">
    <source>
        <dbReference type="PROSITE" id="PS50965"/>
    </source>
</evidence>
<evidence type="ECO:0000313" key="3">
    <source>
        <dbReference type="Proteomes" id="UP000623129"/>
    </source>
</evidence>
<dbReference type="PANTHER" id="PTHR35287:SF1">
    <property type="entry name" value="SI:ZFOS-911D5.4"/>
    <property type="match status" value="1"/>
</dbReference>
<accession>A0A833R652</accession>
<evidence type="ECO:0000313" key="2">
    <source>
        <dbReference type="EMBL" id="KAF3335994.1"/>
    </source>
</evidence>
<name>A0A833R652_9POAL</name>
<dbReference type="InterPro" id="IPR011528">
    <property type="entry name" value="NERD"/>
</dbReference>
<dbReference type="Pfam" id="PF08378">
    <property type="entry name" value="NERD"/>
    <property type="match status" value="1"/>
</dbReference>
<reference evidence="2" key="1">
    <citation type="submission" date="2020-01" db="EMBL/GenBank/DDBJ databases">
        <title>Genome sequence of Kobresia littledalei, the first chromosome-level genome in the family Cyperaceae.</title>
        <authorList>
            <person name="Qu G."/>
        </authorList>
    </citation>
    <scope>NUCLEOTIDE SEQUENCE</scope>
    <source>
        <strain evidence="2">C.B.Clarke</strain>
        <tissue evidence="2">Leaf</tissue>
    </source>
</reference>
<sequence length="324" mass="36330">MWVEILCCLVFYKLFRRFFVDDVDDFADIDSSHCDTCFTIASRLEKLYGGKCFVGLRIPDPDSGTRQHIDIVLITKKEILVVAVRNFSGYVQVDKEGNWTCISDKNLKTKTHPDPVLEVSGQITTLQSYLEQRGASLPKGLITGRVILPNPNCIASPSIGLQTEVLTHDKWRDFKPDLGAGNFNWVKSAFSGGKGKNQDALHQNINFILSSSPMWDRLELKGDRSMLGEFIEFKGHQGDMAALKSIKRSKVSRIVVQKASLFGLGRSRTQILYSLRDYRSDGSSSSEFKEIAVKPDTVIVFEPLNSKKPRKFKLSSVESLSLSP</sequence>
<protein>
    <submittedName>
        <fullName evidence="2">Nuclease-related domain-containing protein</fullName>
    </submittedName>
</protein>
<feature type="domain" description="NERD" evidence="1">
    <location>
        <begin position="32"/>
        <end position="149"/>
    </location>
</feature>
<gene>
    <name evidence="2" type="ORF">FCM35_KLT20501</name>
</gene>
<organism evidence="2 3">
    <name type="scientific">Carex littledalei</name>
    <dbReference type="NCBI Taxonomy" id="544730"/>
    <lineage>
        <taxon>Eukaryota</taxon>
        <taxon>Viridiplantae</taxon>
        <taxon>Streptophyta</taxon>
        <taxon>Embryophyta</taxon>
        <taxon>Tracheophyta</taxon>
        <taxon>Spermatophyta</taxon>
        <taxon>Magnoliopsida</taxon>
        <taxon>Liliopsida</taxon>
        <taxon>Poales</taxon>
        <taxon>Cyperaceae</taxon>
        <taxon>Cyperoideae</taxon>
        <taxon>Cariceae</taxon>
        <taxon>Carex</taxon>
        <taxon>Carex subgen. Euthyceras</taxon>
    </lineage>
</organism>
<proteinExistence type="predicted"/>
<dbReference type="AlphaFoldDB" id="A0A833R652"/>
<dbReference type="EMBL" id="SWLB01000008">
    <property type="protein sequence ID" value="KAF3335994.1"/>
    <property type="molecule type" value="Genomic_DNA"/>
</dbReference>
<dbReference type="Proteomes" id="UP000623129">
    <property type="component" value="Unassembled WGS sequence"/>
</dbReference>